<dbReference type="GO" id="GO:0043528">
    <property type="term" value="C:tRNA (m2G10) methyltransferase complex"/>
    <property type="evidence" value="ECO:0007669"/>
    <property type="project" value="Ensembl"/>
</dbReference>
<comment type="similarity">
    <text evidence="15">Belongs to the class I-like SAM-binding methyltransferase superfamily. TRM11 methyltransferase family.</text>
</comment>
<comment type="catalytic activity">
    <reaction evidence="9">
        <text>guanosine(10) in tRNA + S-adenosyl-L-methionine = N(2)-methylguanosine(10) in tRNA + S-adenosyl-L-homocysteine + H(+)</text>
        <dbReference type="Rhea" id="RHEA:43128"/>
        <dbReference type="Rhea" id="RHEA-COMP:10355"/>
        <dbReference type="Rhea" id="RHEA-COMP:10357"/>
        <dbReference type="ChEBI" id="CHEBI:15378"/>
        <dbReference type="ChEBI" id="CHEBI:57856"/>
        <dbReference type="ChEBI" id="CHEBI:59789"/>
        <dbReference type="ChEBI" id="CHEBI:74269"/>
        <dbReference type="ChEBI" id="CHEBI:74481"/>
        <dbReference type="EC" id="2.1.1.214"/>
    </reaction>
    <physiologicalReaction direction="left-to-right" evidence="9">
        <dbReference type="Rhea" id="RHEA:43129"/>
    </physiologicalReaction>
</comment>
<dbReference type="PANTHER" id="PTHR13370:SF3">
    <property type="entry name" value="TRNA (GUANINE(10)-N2)-METHYLTRANSFERASE HOMOLOG"/>
    <property type="match status" value="1"/>
</dbReference>
<dbReference type="GO" id="GO:0032259">
    <property type="term" value="P:methylation"/>
    <property type="evidence" value="ECO:0007669"/>
    <property type="project" value="UniProtKB-UniRule"/>
</dbReference>
<evidence type="ECO:0000256" key="15">
    <source>
        <dbReference type="PROSITE-ProRule" id="PRU00959"/>
    </source>
</evidence>
<evidence type="ECO:0000256" key="2">
    <source>
        <dbReference type="ARBA" id="ARBA00022490"/>
    </source>
</evidence>
<gene>
    <name evidence="19 21" type="primary">TRMT11</name>
</gene>
<dbReference type="Bgee" id="ENSECAG00000017788">
    <property type="expression patterns" value="Expressed in brainstem and 23 other cell types or tissues"/>
</dbReference>
<dbReference type="Pfam" id="PF25904">
    <property type="entry name" value="Tmrp11_N"/>
    <property type="match status" value="1"/>
</dbReference>
<name>A0A3Q2GSB4_HORSE</name>
<dbReference type="GeneTree" id="ENSGT00390000018131"/>
<evidence type="ECO:0000256" key="1">
    <source>
        <dbReference type="ARBA" id="ARBA00004496"/>
    </source>
</evidence>
<feature type="region of interest" description="Disordered" evidence="16">
    <location>
        <begin position="1"/>
        <end position="101"/>
    </location>
</feature>
<dbReference type="InterPro" id="IPR016691">
    <property type="entry name" value="TRMT11"/>
</dbReference>
<dbReference type="VGNC" id="VGNC:24536">
    <property type="gene designation" value="TRMT11"/>
</dbReference>
<dbReference type="PANTHER" id="PTHR13370">
    <property type="entry name" value="RNA METHYLASE-RELATED"/>
    <property type="match status" value="1"/>
</dbReference>
<feature type="domain" description="tRNA (guanine(10)-N(2))-methyltransferase TRMT11 N-terminal" evidence="18">
    <location>
        <begin position="220"/>
        <end position="356"/>
    </location>
</feature>
<dbReference type="SUPFAM" id="SSF53335">
    <property type="entry name" value="S-adenosyl-L-methionine-dependent methyltransferases"/>
    <property type="match status" value="1"/>
</dbReference>
<keyword evidence="2" id="KW-0963">Cytoplasm</keyword>
<sequence length="636" mass="70511">MAGFKVRALGSAGQRPPRRASASGPQAPPQRKRLCVGRRGGSQRGPRRRTAGGCYGAAWPPEQVSAAHGARAPGVPPAGERAAPSSASDEGERCGEGGSYVVGASAPPEHAGFLGVISGGQASPVLGPRDGWELGGRCVREQSETASLGLAKLFHSFLTVSQEIKSLLSLFGGQFISNQGTYGKLWILLVVACGTPPQRGLTSGVMSAPRIRTGETLDRQSGSPFWILSIPSEEIARNLMKRTVCAKSIFELWGHGRSSEELYRSLRSYPVEKMVPFLHSDSTYKIKIHTFNKTLTQEEKVKRIDALEFLPFEGKVNLKKPQHIFSLLEDYGLDPNCIPENPHNVYFGRWIADGQRELIESYSVKKRHFIGNTSMDAGLSFIMANHGKVKENDIVFDPFVGTGGLLIASAHFGAYVYGTDIDYNTVHGLGKASRKNQKWRGPDENIRANLRQYGLEKYYLDVLVSDASKPSWRKGTYFDAIITDPPYGIRESTRRTGSQKEIPKGMEKCPESHVPVSLSYHLSDMFFDLLNFAAETLVLGGRLVYWLPVYTPEYIEEMVPSHPCLKLISNCEQKLSSHTSRRLITMEKVKKFENRDQSSHLPNDHSLLYQGHNSFREKYFSGVTKRIAKEEKSSQE</sequence>
<comment type="subunit">
    <text evidence="11">Part of the heterodimeric TRMT11-TRM112 methyltransferase complex; this complex forms an active tRNA methyltransferase, where TRMT112 acts as an activator of the catalytic subunit TRMT11.</text>
</comment>
<dbReference type="CDD" id="cd02440">
    <property type="entry name" value="AdoMet_MTases"/>
    <property type="match status" value="1"/>
</dbReference>
<evidence type="ECO:0000256" key="16">
    <source>
        <dbReference type="SAM" id="MobiDB-lite"/>
    </source>
</evidence>
<evidence type="ECO:0000313" key="20">
    <source>
        <dbReference type="Proteomes" id="UP000002281"/>
    </source>
</evidence>
<evidence type="ECO:0000256" key="11">
    <source>
        <dbReference type="ARBA" id="ARBA00065434"/>
    </source>
</evidence>
<accession>A0A3Q2GSB4</accession>
<evidence type="ECO:0000256" key="5">
    <source>
        <dbReference type="ARBA" id="ARBA00022679"/>
    </source>
</evidence>
<keyword evidence="4 15" id="KW-0489">Methyltransferase</keyword>
<evidence type="ECO:0000256" key="13">
    <source>
        <dbReference type="ARBA" id="ARBA00067484"/>
    </source>
</evidence>
<dbReference type="GO" id="GO:0160102">
    <property type="term" value="F:tRNA (guanine(10)-N2)-methyltransferase activity"/>
    <property type="evidence" value="ECO:0007669"/>
    <property type="project" value="UniProtKB-EC"/>
</dbReference>
<evidence type="ECO:0000256" key="12">
    <source>
        <dbReference type="ARBA" id="ARBA00066937"/>
    </source>
</evidence>
<evidence type="ECO:0000259" key="17">
    <source>
        <dbReference type="Pfam" id="PF01170"/>
    </source>
</evidence>
<comment type="subcellular location">
    <subcellularLocation>
        <location evidence="1">Cytoplasm</location>
    </subcellularLocation>
</comment>
<evidence type="ECO:0000256" key="7">
    <source>
        <dbReference type="ARBA" id="ARBA00022694"/>
    </source>
</evidence>
<dbReference type="GO" id="GO:0005737">
    <property type="term" value="C:cytoplasm"/>
    <property type="evidence" value="ECO:0000318"/>
    <property type="project" value="GO_Central"/>
</dbReference>
<dbReference type="Proteomes" id="UP000002281">
    <property type="component" value="Chromosome 10"/>
</dbReference>
<keyword evidence="20" id="KW-1185">Reference proteome</keyword>
<dbReference type="InterPro" id="IPR029063">
    <property type="entry name" value="SAM-dependent_MTases_sf"/>
</dbReference>
<evidence type="ECO:0000259" key="18">
    <source>
        <dbReference type="Pfam" id="PF25904"/>
    </source>
</evidence>
<dbReference type="AlphaFoldDB" id="A0A3Q2GSB4"/>
<evidence type="ECO:0000313" key="21">
    <source>
        <dbReference type="VGNC" id="VGNC:24536"/>
    </source>
</evidence>
<dbReference type="GO" id="GO:0008168">
    <property type="term" value="F:methyltransferase activity"/>
    <property type="evidence" value="ECO:0000318"/>
    <property type="project" value="GO_Central"/>
</dbReference>
<feature type="domain" description="Ribosomal RNA large subunit methyltransferase K/L-like methyltransferase" evidence="17">
    <location>
        <begin position="366"/>
        <end position="496"/>
    </location>
</feature>
<dbReference type="PROSITE" id="PS00092">
    <property type="entry name" value="N6_MTASE"/>
    <property type="match status" value="1"/>
</dbReference>
<evidence type="ECO:0000313" key="19">
    <source>
        <dbReference type="Ensembl" id="ENSECAP00000023380.3"/>
    </source>
</evidence>
<dbReference type="Ensembl" id="ENSECAT00000033269.3">
    <property type="protein sequence ID" value="ENSECAP00000023380.3"/>
    <property type="gene ID" value="ENSECAG00000017788.4"/>
</dbReference>
<keyword evidence="8 15" id="KW-0694">RNA-binding</keyword>
<organism evidence="19 20">
    <name type="scientific">Equus caballus</name>
    <name type="common">Horse</name>
    <dbReference type="NCBI Taxonomy" id="9796"/>
    <lineage>
        <taxon>Eukaryota</taxon>
        <taxon>Metazoa</taxon>
        <taxon>Chordata</taxon>
        <taxon>Craniata</taxon>
        <taxon>Vertebrata</taxon>
        <taxon>Euteleostomi</taxon>
        <taxon>Mammalia</taxon>
        <taxon>Eutheria</taxon>
        <taxon>Laurasiatheria</taxon>
        <taxon>Perissodactyla</taxon>
        <taxon>Equidae</taxon>
        <taxon>Equus</taxon>
    </lineage>
</organism>
<comment type="function">
    <text evidence="10">Catalytic subunit of the TRMT11-TRM112 methyltransferase complex, that specifically mediates the S-adenosyl-L-methionine-dependent N(2)-methylation of guanosine nucleotide at position 10 (m2G10) in tRNAs. This is one of the major tRNA (guanine-N(2))-methyltransferases.</text>
</comment>
<reference evidence="19 20" key="1">
    <citation type="journal article" date="2009" name="Science">
        <title>Genome sequence, comparative analysis, and population genetics of the domestic horse.</title>
        <authorList>
            <consortium name="Broad Institute Genome Sequencing Platform"/>
            <consortium name="Broad Institute Whole Genome Assembly Team"/>
            <person name="Wade C.M."/>
            <person name="Giulotto E."/>
            <person name="Sigurdsson S."/>
            <person name="Zoli M."/>
            <person name="Gnerre S."/>
            <person name="Imsland F."/>
            <person name="Lear T.L."/>
            <person name="Adelson D.L."/>
            <person name="Bailey E."/>
            <person name="Bellone R.R."/>
            <person name="Bloecker H."/>
            <person name="Distl O."/>
            <person name="Edgar R.C."/>
            <person name="Garber M."/>
            <person name="Leeb T."/>
            <person name="Mauceli E."/>
            <person name="MacLeod J.N."/>
            <person name="Penedo M.C.T."/>
            <person name="Raison J.M."/>
            <person name="Sharpe T."/>
            <person name="Vogel J."/>
            <person name="Andersson L."/>
            <person name="Antczak D.F."/>
            <person name="Biagi T."/>
            <person name="Binns M.M."/>
            <person name="Chowdhary B.P."/>
            <person name="Coleman S.J."/>
            <person name="Della Valle G."/>
            <person name="Fryc S."/>
            <person name="Guerin G."/>
            <person name="Hasegawa T."/>
            <person name="Hill E.W."/>
            <person name="Jurka J."/>
            <person name="Kiialainen A."/>
            <person name="Lindgren G."/>
            <person name="Liu J."/>
            <person name="Magnani E."/>
            <person name="Mickelson J.R."/>
            <person name="Murray J."/>
            <person name="Nergadze S.G."/>
            <person name="Onofrio R."/>
            <person name="Pedroni S."/>
            <person name="Piras M.F."/>
            <person name="Raudsepp T."/>
            <person name="Rocchi M."/>
            <person name="Roeed K.H."/>
            <person name="Ryder O.A."/>
            <person name="Searle S."/>
            <person name="Skow L."/>
            <person name="Swinburne J.E."/>
            <person name="Syvaenen A.C."/>
            <person name="Tozaki T."/>
            <person name="Valberg S.J."/>
            <person name="Vaudin M."/>
            <person name="White J.R."/>
            <person name="Zody M.C."/>
            <person name="Lander E.S."/>
            <person name="Lindblad-Toh K."/>
        </authorList>
    </citation>
    <scope>NUCLEOTIDE SEQUENCE [LARGE SCALE GENOMIC DNA]</scope>
    <source>
        <strain evidence="19 20">Thoroughbred</strain>
    </source>
</reference>
<evidence type="ECO:0000256" key="10">
    <source>
        <dbReference type="ARBA" id="ARBA00056270"/>
    </source>
</evidence>
<dbReference type="InterPro" id="IPR000241">
    <property type="entry name" value="RlmKL-like_Mtase"/>
</dbReference>
<evidence type="ECO:0000256" key="14">
    <source>
        <dbReference type="ARBA" id="ARBA00075308"/>
    </source>
</evidence>
<dbReference type="GO" id="GO:0000049">
    <property type="term" value="F:tRNA binding"/>
    <property type="evidence" value="ECO:0007669"/>
    <property type="project" value="UniProtKB-UniRule"/>
</dbReference>
<keyword evidence="3 15" id="KW-0820">tRNA-binding</keyword>
<proteinExistence type="inferred from homology"/>
<dbReference type="FunFam" id="3.40.50.150:FF:000069">
    <property type="entry name" value="tRNA (Guanine(10)-N2)-methyltransferase homolog isoform X2"/>
    <property type="match status" value="1"/>
</dbReference>
<dbReference type="Pfam" id="PF01170">
    <property type="entry name" value="UPF0020"/>
    <property type="match status" value="1"/>
</dbReference>
<reference evidence="19" key="2">
    <citation type="submission" date="2025-08" db="UniProtKB">
        <authorList>
            <consortium name="Ensembl"/>
        </authorList>
    </citation>
    <scope>IDENTIFICATION</scope>
    <source>
        <strain evidence="19">Thoroughbred</strain>
    </source>
</reference>
<dbReference type="PRINTS" id="PR00507">
    <property type="entry name" value="N12N6MTFRASE"/>
</dbReference>
<evidence type="ECO:0000256" key="6">
    <source>
        <dbReference type="ARBA" id="ARBA00022691"/>
    </source>
</evidence>
<keyword evidence="6 15" id="KW-0949">S-adenosyl-L-methionine</keyword>
<dbReference type="EC" id="2.1.1.214" evidence="12"/>
<dbReference type="InterPro" id="IPR002052">
    <property type="entry name" value="DNA_methylase_N6_adenine_CS"/>
</dbReference>
<evidence type="ECO:0000256" key="3">
    <source>
        <dbReference type="ARBA" id="ARBA00022555"/>
    </source>
</evidence>
<dbReference type="Gene3D" id="3.40.50.150">
    <property type="entry name" value="Vaccinia Virus protein VP39"/>
    <property type="match status" value="1"/>
</dbReference>
<keyword evidence="7 15" id="KW-0819">tRNA processing</keyword>
<protein>
    <recommendedName>
        <fullName evidence="13">tRNA (guanine(10)-N(2))-methyltransferase TRMT11</fullName>
        <ecNumber evidence="12">2.1.1.214</ecNumber>
    </recommendedName>
    <alternativeName>
        <fullName evidence="14">tRNA methyltransferase 11 homolog</fullName>
    </alternativeName>
</protein>
<evidence type="ECO:0000256" key="9">
    <source>
        <dbReference type="ARBA" id="ARBA00050985"/>
    </source>
</evidence>
<reference evidence="19" key="3">
    <citation type="submission" date="2025-09" db="UniProtKB">
        <authorList>
            <consortium name="Ensembl"/>
        </authorList>
    </citation>
    <scope>IDENTIFICATION</scope>
    <source>
        <strain evidence="19">Thoroughbred</strain>
    </source>
</reference>
<evidence type="ECO:0000256" key="8">
    <source>
        <dbReference type="ARBA" id="ARBA00022884"/>
    </source>
</evidence>
<dbReference type="InterPro" id="IPR059073">
    <property type="entry name" value="TRMT11_N"/>
</dbReference>
<keyword evidence="5 15" id="KW-0808">Transferase</keyword>
<dbReference type="PROSITE" id="PS51627">
    <property type="entry name" value="SAM_MT_TRM11"/>
    <property type="match status" value="1"/>
</dbReference>
<evidence type="ECO:0000256" key="4">
    <source>
        <dbReference type="ARBA" id="ARBA00022603"/>
    </source>
</evidence>
<dbReference type="GO" id="GO:0008033">
    <property type="term" value="P:tRNA processing"/>
    <property type="evidence" value="ECO:0007669"/>
    <property type="project" value="UniProtKB-UniRule"/>
</dbReference>